<dbReference type="Gene3D" id="1.10.10.10">
    <property type="entry name" value="Winged helix-like DNA-binding domain superfamily/Winged helix DNA-binding domain"/>
    <property type="match status" value="1"/>
</dbReference>
<evidence type="ECO:0000256" key="3">
    <source>
        <dbReference type="ARBA" id="ARBA00023125"/>
    </source>
</evidence>
<evidence type="ECO:0000256" key="1">
    <source>
        <dbReference type="ARBA" id="ARBA00009437"/>
    </source>
</evidence>
<evidence type="ECO:0000313" key="7">
    <source>
        <dbReference type="Proteomes" id="UP000065641"/>
    </source>
</evidence>
<dbReference type="FunFam" id="1.10.10.10:FF:000001">
    <property type="entry name" value="LysR family transcriptional regulator"/>
    <property type="match status" value="1"/>
</dbReference>
<dbReference type="RefSeq" id="WP_058021300.1">
    <property type="nucleotide sequence ID" value="NZ_CP013189.1"/>
</dbReference>
<dbReference type="InterPro" id="IPR036388">
    <property type="entry name" value="WH-like_DNA-bd_sf"/>
</dbReference>
<keyword evidence="2" id="KW-0805">Transcription regulation</keyword>
<dbReference type="InterPro" id="IPR058163">
    <property type="entry name" value="LysR-type_TF_proteobact-type"/>
</dbReference>
<dbReference type="PANTHER" id="PTHR30537">
    <property type="entry name" value="HTH-TYPE TRANSCRIPTIONAL REGULATOR"/>
    <property type="match status" value="1"/>
</dbReference>
<dbReference type="CDD" id="cd08473">
    <property type="entry name" value="PBP2_CrgA_like_4"/>
    <property type="match status" value="1"/>
</dbReference>
<feature type="domain" description="HTH lysR-type" evidence="5">
    <location>
        <begin position="1"/>
        <end position="59"/>
    </location>
</feature>
<dbReference type="PANTHER" id="PTHR30537:SF31">
    <property type="entry name" value="TRANSCRIPTIONAL REGULATOR, LYSR FAMILY"/>
    <property type="match status" value="1"/>
</dbReference>
<comment type="similarity">
    <text evidence="1">Belongs to the LysR transcriptional regulatory family.</text>
</comment>
<organism evidence="6 7">
    <name type="scientific">Pseudohongiella spirulinae</name>
    <dbReference type="NCBI Taxonomy" id="1249552"/>
    <lineage>
        <taxon>Bacteria</taxon>
        <taxon>Pseudomonadati</taxon>
        <taxon>Pseudomonadota</taxon>
        <taxon>Gammaproteobacteria</taxon>
        <taxon>Pseudomonadales</taxon>
        <taxon>Pseudohongiellaceae</taxon>
        <taxon>Pseudohongiella</taxon>
    </lineage>
</organism>
<name>A0A0S2KCI1_9GAMM</name>
<dbReference type="Gene3D" id="3.40.190.290">
    <property type="match status" value="1"/>
</dbReference>
<protein>
    <submittedName>
        <fullName evidence="6">LysR family transcriptional regulator</fullName>
    </submittedName>
</protein>
<dbReference type="KEGG" id="pspi:PS2015_1128"/>
<gene>
    <name evidence="6" type="ORF">PS2015_1128</name>
</gene>
<dbReference type="PATRIC" id="fig|1249552.3.peg.1134"/>
<dbReference type="STRING" id="1249552.PS2015_1128"/>
<dbReference type="AlphaFoldDB" id="A0A0S2KCI1"/>
<keyword evidence="7" id="KW-1185">Reference proteome</keyword>
<dbReference type="PROSITE" id="PS50931">
    <property type="entry name" value="HTH_LYSR"/>
    <property type="match status" value="1"/>
</dbReference>
<dbReference type="GO" id="GO:0006351">
    <property type="term" value="P:DNA-templated transcription"/>
    <property type="evidence" value="ECO:0007669"/>
    <property type="project" value="TreeGrafter"/>
</dbReference>
<evidence type="ECO:0000256" key="4">
    <source>
        <dbReference type="ARBA" id="ARBA00023163"/>
    </source>
</evidence>
<dbReference type="GO" id="GO:0003700">
    <property type="term" value="F:DNA-binding transcription factor activity"/>
    <property type="evidence" value="ECO:0007669"/>
    <property type="project" value="InterPro"/>
</dbReference>
<dbReference type="InterPro" id="IPR000847">
    <property type="entry name" value="LysR_HTH_N"/>
</dbReference>
<dbReference type="InterPro" id="IPR005119">
    <property type="entry name" value="LysR_subst-bd"/>
</dbReference>
<reference evidence="6 7" key="1">
    <citation type="submission" date="2015-11" db="EMBL/GenBank/DDBJ databases">
        <authorList>
            <person name="Zhang Y."/>
            <person name="Guo Z."/>
        </authorList>
    </citation>
    <scope>NUCLEOTIDE SEQUENCE [LARGE SCALE GENOMIC DNA]</scope>
    <source>
        <strain evidence="6 7">KCTC 32221</strain>
    </source>
</reference>
<keyword evidence="4" id="KW-0804">Transcription</keyword>
<dbReference type="Proteomes" id="UP000065641">
    <property type="component" value="Chromosome"/>
</dbReference>
<dbReference type="SUPFAM" id="SSF53850">
    <property type="entry name" value="Periplasmic binding protein-like II"/>
    <property type="match status" value="1"/>
</dbReference>
<accession>A0A0S2KCI1</accession>
<dbReference type="Pfam" id="PF03466">
    <property type="entry name" value="LysR_substrate"/>
    <property type="match status" value="1"/>
</dbReference>
<evidence type="ECO:0000259" key="5">
    <source>
        <dbReference type="PROSITE" id="PS50931"/>
    </source>
</evidence>
<dbReference type="SUPFAM" id="SSF46785">
    <property type="entry name" value="Winged helix' DNA-binding domain"/>
    <property type="match status" value="1"/>
</dbReference>
<evidence type="ECO:0000313" key="6">
    <source>
        <dbReference type="EMBL" id="ALO45790.1"/>
    </source>
</evidence>
<dbReference type="Pfam" id="PF00126">
    <property type="entry name" value="HTH_1"/>
    <property type="match status" value="1"/>
</dbReference>
<dbReference type="GO" id="GO:0043565">
    <property type="term" value="F:sequence-specific DNA binding"/>
    <property type="evidence" value="ECO:0007669"/>
    <property type="project" value="TreeGrafter"/>
</dbReference>
<dbReference type="NCBIfam" id="NF011573">
    <property type="entry name" value="PRK14997.1"/>
    <property type="match status" value="1"/>
</dbReference>
<dbReference type="EMBL" id="CP013189">
    <property type="protein sequence ID" value="ALO45790.1"/>
    <property type="molecule type" value="Genomic_DNA"/>
</dbReference>
<dbReference type="InterPro" id="IPR036390">
    <property type="entry name" value="WH_DNA-bd_sf"/>
</dbReference>
<sequence>MQNLNDLYYFAQAVEHGGFAPAGRALGIPKSKLSRRVAHLEAELHVQLIYRSTRRFTLTEVGQRYYEHCKAMLIEAQAAQQVIESVQGKPRGKVRMTCPVGLLNFHMGEILAQFMAQCPEVIIQLEATNRRVDVIAEGVDLAIRVRPLPLEDSDLIVRILSDRGQCLVASPDLMTRYGTPDAPEQLTEWPTLFRGTAEEPPVWTLEDSEGKRIQIRHQPRFLTTDMMALKSAAMAGVGIASLPLLMLTKELEDGQLVPVLPAWHPPREVIHAVFPSRRGMLPAVRALIDFIADHYARMDED</sequence>
<dbReference type="OrthoDB" id="5721010at2"/>
<proteinExistence type="inferred from homology"/>
<keyword evidence="3" id="KW-0238">DNA-binding</keyword>
<evidence type="ECO:0000256" key="2">
    <source>
        <dbReference type="ARBA" id="ARBA00023015"/>
    </source>
</evidence>